<feature type="signal peptide" evidence="1">
    <location>
        <begin position="1"/>
        <end position="21"/>
    </location>
</feature>
<dbReference type="PANTHER" id="PTHR47236:SF4">
    <property type="entry name" value="GENE 9195-RELATED"/>
    <property type="match status" value="1"/>
</dbReference>
<evidence type="ECO:0000313" key="3">
    <source>
        <dbReference type="Proteomes" id="UP001146120"/>
    </source>
</evidence>
<dbReference type="Proteomes" id="UP001146120">
    <property type="component" value="Unassembled WGS sequence"/>
</dbReference>
<organism evidence="2 3">
    <name type="scientific">Lagenidium giganteum</name>
    <dbReference type="NCBI Taxonomy" id="4803"/>
    <lineage>
        <taxon>Eukaryota</taxon>
        <taxon>Sar</taxon>
        <taxon>Stramenopiles</taxon>
        <taxon>Oomycota</taxon>
        <taxon>Peronosporomycetes</taxon>
        <taxon>Pythiales</taxon>
        <taxon>Pythiaceae</taxon>
    </lineage>
</organism>
<name>A0AAV2YGH7_9STRA</name>
<evidence type="ECO:0000313" key="2">
    <source>
        <dbReference type="EMBL" id="DAZ92498.1"/>
    </source>
</evidence>
<dbReference type="AlphaFoldDB" id="A0AAV2YGH7"/>
<dbReference type="SUPFAM" id="SSF57184">
    <property type="entry name" value="Growth factor receptor domain"/>
    <property type="match status" value="2"/>
</dbReference>
<keyword evidence="3" id="KW-1185">Reference proteome</keyword>
<dbReference type="PANTHER" id="PTHR47236">
    <property type="entry name" value="GENE, 32742-RELATED-RELATED"/>
    <property type="match status" value="1"/>
</dbReference>
<comment type="caution">
    <text evidence="2">The sequence shown here is derived from an EMBL/GenBank/DDBJ whole genome shotgun (WGS) entry which is preliminary data.</text>
</comment>
<gene>
    <name evidence="2" type="ORF">N0F65_012728</name>
</gene>
<dbReference type="EMBL" id="DAKRPA010000435">
    <property type="protein sequence ID" value="DAZ92498.1"/>
    <property type="molecule type" value="Genomic_DNA"/>
</dbReference>
<reference evidence="2" key="1">
    <citation type="submission" date="2022-11" db="EMBL/GenBank/DDBJ databases">
        <authorList>
            <person name="Morgan W.R."/>
            <person name="Tartar A."/>
        </authorList>
    </citation>
    <scope>NUCLEOTIDE SEQUENCE</scope>
    <source>
        <strain evidence="2">ARSEF 373</strain>
    </source>
</reference>
<dbReference type="InterPro" id="IPR009030">
    <property type="entry name" value="Growth_fac_rcpt_cys_sf"/>
</dbReference>
<dbReference type="SMART" id="SM01411">
    <property type="entry name" value="Ephrin_rec_like"/>
    <property type="match status" value="10"/>
</dbReference>
<protein>
    <submittedName>
        <fullName evidence="2">Uncharacterized protein</fullName>
    </submittedName>
</protein>
<proteinExistence type="predicted"/>
<feature type="chain" id="PRO_5043438841" evidence="1">
    <location>
        <begin position="22"/>
        <end position="1096"/>
    </location>
</feature>
<reference evidence="2" key="2">
    <citation type="journal article" date="2023" name="Microbiol Resour">
        <title>Decontamination and Annotation of the Draft Genome Sequence of the Oomycete Lagenidium giganteum ARSEF 373.</title>
        <authorList>
            <person name="Morgan W.R."/>
            <person name="Tartar A."/>
        </authorList>
    </citation>
    <scope>NUCLEOTIDE SEQUENCE</scope>
    <source>
        <strain evidence="2">ARSEF 373</strain>
    </source>
</reference>
<sequence>MRWLLLLLSLTLRVGRRCAIAAVNAAQPTRRACTFDGYYSAGAATVQPCPGALPCEPGFYCVKGQKLPCPAGTYGAASLLRNKHCSADCPAGFYCPPGSSAPIECGDPSVYCPIRSAAPTQVPQGFYSVGVAARQRASVLPCPPGEYCNLGTRYPCPAGSYGATPGLASAACSGLCPAGFYCPERTSQPLPCAAGTFGASVGLSDAYCSGPCAAGFYCPAGSITATARECGSGSFCPPGSAAPLRADPGFYVINGDSRVAPRQMECPVGSFCVDGIARLCPPGTYGNRTRLASSACAGPCAPGYFCPIGSTSATQNECGDASVFCPEGSAVPTPVSSGYFTVGPRSPPATEAGDQVVDDRDATVRFAQRRCNPGSYCVNGVRAPCPPGTFGGSFGLATAACDGLCSAGYYCPVHSISSTQFECGGSDLYCPVGSATPRIADSGYCTTGGGDDAMTRSAQVLAPAGSYAWHGVCFLCPPGRYGATPGMAHPQCTDVCQSGYYCPPGSTSPTELECGSAGVYCPQGSRLPFPVDTGFYTSLGLREECPPGRFRDYTQSTNSFFDLVTGRSPVAVNYGDYLFPLAPCVLCPKGSFKPQPGDSAGLCQPCPYFVASSSPDGRTCVCFRLPGGASYNAKTSQLHFTGTTCELVAIRTPLLGVPDATNSLYTRAVERPCEPGYFCVDGVRKPCPAGSYGIRRFETNPLCNGLCEAGYYCPLASTSSRAVQCGNANVYCPAGSPMPLPVLPGYYSIRSPPPNMANVVATTPATSRNLVGTSLSYIGWNASISEPIRDAQMQCEPGYYCVFGRKFICPAGRYGAQSGLTSPKCSGLCKRGYYCPPGSTSPTERACGSFASGAFGGSDQVCATGTGIPTPIARGYYSVGGSNMTRFFQRPCEPGFYCKNGIKRQCPAGTYGATSGLSTPECSGKCRAGYYCPSYPSPPSTSPTQFECGNVTLYCPEGTGNAPLPVLGGFFSIGAGDNTGDQRNTTRTAQQRCPRGHYCRNAIVIRCPVGTYGDEEGLTATYCKGWCPAGYYCPTGTSDYASNPCPAGSYATIGAGACTQCPPNSTDANMAAAFSILPVSERQQRCTTHRECCFFG</sequence>
<keyword evidence="1" id="KW-0732">Signal</keyword>
<evidence type="ECO:0000256" key="1">
    <source>
        <dbReference type="SAM" id="SignalP"/>
    </source>
</evidence>
<accession>A0AAV2YGH7</accession>